<protein>
    <submittedName>
        <fullName evidence="1">Uncharacterized protein</fullName>
    </submittedName>
</protein>
<organism evidence="1 2">
    <name type="scientific">Pseudarcicella hirudinis</name>
    <dbReference type="NCBI Taxonomy" id="1079859"/>
    <lineage>
        <taxon>Bacteria</taxon>
        <taxon>Pseudomonadati</taxon>
        <taxon>Bacteroidota</taxon>
        <taxon>Cytophagia</taxon>
        <taxon>Cytophagales</taxon>
        <taxon>Flectobacillaceae</taxon>
        <taxon>Pseudarcicella</taxon>
    </lineage>
</organism>
<evidence type="ECO:0000313" key="2">
    <source>
        <dbReference type="Proteomes" id="UP000199306"/>
    </source>
</evidence>
<reference evidence="1 2" key="1">
    <citation type="submission" date="2016-10" db="EMBL/GenBank/DDBJ databases">
        <authorList>
            <person name="de Groot N.N."/>
        </authorList>
    </citation>
    <scope>NUCLEOTIDE SEQUENCE [LARGE SCALE GENOMIC DNA]</scope>
    <source>
        <strain evidence="2">E92,LMG 26720,CCM 7988</strain>
    </source>
</reference>
<accession>A0A1I5V3R1</accession>
<dbReference type="Proteomes" id="UP000199306">
    <property type="component" value="Unassembled WGS sequence"/>
</dbReference>
<gene>
    <name evidence="1" type="ORF">SAMN04515674_108183</name>
</gene>
<keyword evidence="2" id="KW-1185">Reference proteome</keyword>
<proteinExistence type="predicted"/>
<name>A0A1I5V3R1_9BACT</name>
<evidence type="ECO:0000313" key="1">
    <source>
        <dbReference type="EMBL" id="SFQ02090.1"/>
    </source>
</evidence>
<dbReference type="AlphaFoldDB" id="A0A1I5V3R1"/>
<dbReference type="EMBL" id="FOXH01000008">
    <property type="protein sequence ID" value="SFQ02090.1"/>
    <property type="molecule type" value="Genomic_DNA"/>
</dbReference>
<sequence>MEQYYCGVCGLYIDDLPWGKEGNCPTMKYVLIVEWNLEMEIIPLNL</sequence>